<dbReference type="AlphaFoldDB" id="A0AAI8TQI6"/>
<dbReference type="SUPFAM" id="SSF55298">
    <property type="entry name" value="YjgF-like"/>
    <property type="match status" value="1"/>
</dbReference>
<protein>
    <recommendedName>
        <fullName evidence="3">RidA family protein</fullName>
    </recommendedName>
</protein>
<dbReference type="PANTHER" id="PTHR43760:SF1">
    <property type="entry name" value="ENDORIBONUCLEASE L-PSP_CHORISMATE MUTASE-LIKE DOMAIN-CONTAINING PROTEIN"/>
    <property type="match status" value="1"/>
</dbReference>
<dbReference type="InterPro" id="IPR013813">
    <property type="entry name" value="Endoribo_LPSP/chorism_mut-like"/>
</dbReference>
<dbReference type="Proteomes" id="UP001241092">
    <property type="component" value="Chromosome"/>
</dbReference>
<reference evidence="1" key="1">
    <citation type="submission" date="2023-03" db="EMBL/GenBank/DDBJ databases">
        <title>Draft genome sequence of a Mycolicibacterium mageritense strain H4_3_1 isolated from a hybrid biological-inorganic system reactor.</title>
        <authorList>
            <person name="Feng X."/>
            <person name="Kazama D."/>
            <person name="Sato K."/>
            <person name="Kobayashi H."/>
        </authorList>
    </citation>
    <scope>NUCLEOTIDE SEQUENCE</scope>
    <source>
        <strain evidence="1">H4_3_1</strain>
    </source>
</reference>
<evidence type="ECO:0008006" key="3">
    <source>
        <dbReference type="Google" id="ProtNLM"/>
    </source>
</evidence>
<name>A0AAI8TQI6_MYCME</name>
<accession>A0AAI8TQI6</accession>
<sequence length="160" mass="16081">MPAHQPCRAVSAPVTAHGQYVPATTSGNTVMSAGMTPRINGVLAERAVVGTAGVSGEISVARAAALAGLSAERAVNACKQVLPPDATLVRPVSLTVYVRSGPDFEHHSEVADGASQVLAGTFSGQLPARAAIGVASLPGGSPVEVVLTAEWATTAMADDR</sequence>
<dbReference type="InterPro" id="IPR006175">
    <property type="entry name" value="YjgF/YER057c/UK114"/>
</dbReference>
<dbReference type="InterPro" id="IPR035959">
    <property type="entry name" value="RutC-like_sf"/>
</dbReference>
<evidence type="ECO:0000313" key="1">
    <source>
        <dbReference type="EMBL" id="BDY26705.1"/>
    </source>
</evidence>
<dbReference type="Gene3D" id="3.30.1330.40">
    <property type="entry name" value="RutC-like"/>
    <property type="match status" value="1"/>
</dbReference>
<gene>
    <name evidence="1" type="ORF">hbim_00620</name>
</gene>
<dbReference type="Pfam" id="PF01042">
    <property type="entry name" value="Ribonuc_L-PSP"/>
    <property type="match status" value="1"/>
</dbReference>
<organism evidence="1 2">
    <name type="scientific">Mycolicibacterium mageritense</name>
    <name type="common">Mycobacterium mageritense</name>
    <dbReference type="NCBI Taxonomy" id="53462"/>
    <lineage>
        <taxon>Bacteria</taxon>
        <taxon>Bacillati</taxon>
        <taxon>Actinomycetota</taxon>
        <taxon>Actinomycetes</taxon>
        <taxon>Mycobacteriales</taxon>
        <taxon>Mycobacteriaceae</taxon>
        <taxon>Mycolicibacterium</taxon>
    </lineage>
</organism>
<dbReference type="CDD" id="cd02199">
    <property type="entry name" value="YjgF_YER057c_UK114_like_1"/>
    <property type="match status" value="1"/>
</dbReference>
<proteinExistence type="predicted"/>
<dbReference type="EMBL" id="AP027452">
    <property type="protein sequence ID" value="BDY26705.1"/>
    <property type="molecule type" value="Genomic_DNA"/>
</dbReference>
<evidence type="ECO:0000313" key="2">
    <source>
        <dbReference type="Proteomes" id="UP001241092"/>
    </source>
</evidence>
<dbReference type="PANTHER" id="PTHR43760">
    <property type="entry name" value="ENDORIBONUCLEASE-RELATED"/>
    <property type="match status" value="1"/>
</dbReference>